<evidence type="ECO:0000313" key="1">
    <source>
        <dbReference type="EMBL" id="KAF9497635.1"/>
    </source>
</evidence>
<organism evidence="1 2">
    <name type="scientific">Pleurotus eryngii</name>
    <name type="common">Boletus of the steppes</name>
    <dbReference type="NCBI Taxonomy" id="5323"/>
    <lineage>
        <taxon>Eukaryota</taxon>
        <taxon>Fungi</taxon>
        <taxon>Dikarya</taxon>
        <taxon>Basidiomycota</taxon>
        <taxon>Agaricomycotina</taxon>
        <taxon>Agaricomycetes</taxon>
        <taxon>Agaricomycetidae</taxon>
        <taxon>Agaricales</taxon>
        <taxon>Pleurotineae</taxon>
        <taxon>Pleurotaceae</taxon>
        <taxon>Pleurotus</taxon>
    </lineage>
</organism>
<evidence type="ECO:0000313" key="2">
    <source>
        <dbReference type="Proteomes" id="UP000807025"/>
    </source>
</evidence>
<keyword evidence="2" id="KW-1185">Reference proteome</keyword>
<name>A0A9P6DID1_PLEER</name>
<dbReference type="OrthoDB" id="2576233at2759"/>
<proteinExistence type="predicted"/>
<gene>
    <name evidence="1" type="ORF">BDN71DRAFT_1481608</name>
</gene>
<protein>
    <submittedName>
        <fullName evidence="1">Uncharacterized protein</fullName>
    </submittedName>
</protein>
<dbReference type="Pfam" id="PF18759">
    <property type="entry name" value="Plavaka"/>
    <property type="match status" value="2"/>
</dbReference>
<dbReference type="InterPro" id="IPR041078">
    <property type="entry name" value="Plavaka"/>
</dbReference>
<comment type="caution">
    <text evidence="1">The sequence shown here is derived from an EMBL/GenBank/DDBJ whole genome shotgun (WGS) entry which is preliminary data.</text>
</comment>
<dbReference type="Proteomes" id="UP000807025">
    <property type="component" value="Unassembled WGS sequence"/>
</dbReference>
<accession>A0A9P6DID1</accession>
<sequence>MNNSWAPFASKIDWEVVRWAKLHGPGSTAFSGLLQIDGLVDTIGLSFKNSKQLNDIVDKQLPNPHPKFNHREIKIAGQSFDLFSCDVIECIKALYGDPEHKQCLYHEMNTGDWWWTTQEKLEAQKPGTTIVPIIISSDKTQLTLFQNKTVYLVYLTIRNLPKSICRKPSCCGQILLAYLPTTKLAHIKNKSSRRRTLTNLFHASMKFVLSPLKEPGIHGIKLTSGDGATRRCHPIYATYVGDYPEQCLVTGVITGDCPICECPHNELGLYPSNHPKVHLKLLHDPFWQDLPYTNIYSSITPDILHQLHQGVMKHLISWLVHVCGPDEINVHVKCLPPNHSICIFYKGITSLSRISGTEHKQIASFLLGILPDIPLHGEQPPSLRAHLICAMRALLDFLYLAQYTIHSDDTLRLLEQSLEEFHLHKSVFEQLGARKGFNIPKLHSLVHYARRIKRFETTDNYSTESTERLHIDFAKDAYKATNHKDEFPQMTSWLKRREKIQYHEKFIQWRLDLASQGMKPRCPHSWKPPDMALPLHYKMTKHPTVRAVSFNHITSLQGYSATHFVQALSQFILFANNPSITVHDLEQRASTFSLPFNSVPVYHVLKFINTAIHPSDTLDSIHANPGHNDGITFSIVMPRFDTALVRVSPIPPTSNITSPLSSMIGLRVGQVRVLFSLPITSQQLLFPHGAPSEHFAYIEWFSTFEQSPIPNLQMYKVSPELHTASIVPVSTILQSVHLSPKWGSTIPAEWTSWNVLDQCSMFFLNPYKDHHTYYNTR</sequence>
<dbReference type="EMBL" id="MU154542">
    <property type="protein sequence ID" value="KAF9497635.1"/>
    <property type="molecule type" value="Genomic_DNA"/>
</dbReference>
<reference evidence="1" key="1">
    <citation type="submission" date="2020-11" db="EMBL/GenBank/DDBJ databases">
        <authorList>
            <consortium name="DOE Joint Genome Institute"/>
            <person name="Ahrendt S."/>
            <person name="Riley R."/>
            <person name="Andreopoulos W."/>
            <person name="Labutti K."/>
            <person name="Pangilinan J."/>
            <person name="Ruiz-Duenas F.J."/>
            <person name="Barrasa J.M."/>
            <person name="Sanchez-Garcia M."/>
            <person name="Camarero S."/>
            <person name="Miyauchi S."/>
            <person name="Serrano A."/>
            <person name="Linde D."/>
            <person name="Babiker R."/>
            <person name="Drula E."/>
            <person name="Ayuso-Fernandez I."/>
            <person name="Pacheco R."/>
            <person name="Padilla G."/>
            <person name="Ferreira P."/>
            <person name="Barriuso J."/>
            <person name="Kellner H."/>
            <person name="Castanera R."/>
            <person name="Alfaro M."/>
            <person name="Ramirez L."/>
            <person name="Pisabarro A.G."/>
            <person name="Kuo A."/>
            <person name="Tritt A."/>
            <person name="Lipzen A."/>
            <person name="He G."/>
            <person name="Yan M."/>
            <person name="Ng V."/>
            <person name="Cullen D."/>
            <person name="Martin F."/>
            <person name="Rosso M.-N."/>
            <person name="Henrissat B."/>
            <person name="Hibbett D."/>
            <person name="Martinez A.T."/>
            <person name="Grigoriev I.V."/>
        </authorList>
    </citation>
    <scope>NUCLEOTIDE SEQUENCE</scope>
    <source>
        <strain evidence="1">ATCC 90797</strain>
    </source>
</reference>
<dbReference type="AlphaFoldDB" id="A0A9P6DID1"/>